<dbReference type="AlphaFoldDB" id="A0A6J4JDT2"/>
<name>A0A6J4JDT2_9PROT</name>
<dbReference type="InterPro" id="IPR050404">
    <property type="entry name" value="Heme-degrading_MO"/>
</dbReference>
<reference evidence="2" key="1">
    <citation type="submission" date="2020-02" db="EMBL/GenBank/DDBJ databases">
        <authorList>
            <person name="Meier V. D."/>
        </authorList>
    </citation>
    <scope>NUCLEOTIDE SEQUENCE</scope>
    <source>
        <strain evidence="2">AVDCRST_MAG27</strain>
    </source>
</reference>
<dbReference type="EC" id="1.14.99.48" evidence="2"/>
<dbReference type="SUPFAM" id="SSF54909">
    <property type="entry name" value="Dimeric alpha+beta barrel"/>
    <property type="match status" value="1"/>
</dbReference>
<dbReference type="PROSITE" id="PS51725">
    <property type="entry name" value="ABM"/>
    <property type="match status" value="1"/>
</dbReference>
<evidence type="ECO:0000259" key="1">
    <source>
        <dbReference type="PROSITE" id="PS51725"/>
    </source>
</evidence>
<keyword evidence="2" id="KW-0503">Monooxygenase</keyword>
<proteinExistence type="predicted"/>
<dbReference type="InterPro" id="IPR011008">
    <property type="entry name" value="Dimeric_a/b-barrel"/>
</dbReference>
<protein>
    <submittedName>
        <fullName evidence="2">Heme-degrading monooxygenase, staphylobilin-producing</fullName>
        <ecNumber evidence="2">1.14.99.48</ecNumber>
    </submittedName>
</protein>
<dbReference type="Pfam" id="PF03992">
    <property type="entry name" value="ABM"/>
    <property type="match status" value="1"/>
</dbReference>
<dbReference type="InterPro" id="IPR007138">
    <property type="entry name" value="ABM_dom"/>
</dbReference>
<evidence type="ECO:0000313" key="2">
    <source>
        <dbReference type="EMBL" id="CAA9273997.1"/>
    </source>
</evidence>
<organism evidence="2">
    <name type="scientific">uncultured Craurococcus sp</name>
    <dbReference type="NCBI Taxonomy" id="1135998"/>
    <lineage>
        <taxon>Bacteria</taxon>
        <taxon>Pseudomonadati</taxon>
        <taxon>Pseudomonadota</taxon>
        <taxon>Alphaproteobacteria</taxon>
        <taxon>Acetobacterales</taxon>
        <taxon>Acetobacteraceae</taxon>
        <taxon>Craurococcus</taxon>
        <taxon>environmental samples</taxon>
    </lineage>
</organism>
<keyword evidence="2" id="KW-0560">Oxidoreductase</keyword>
<accession>A0A6J4JDT2</accession>
<dbReference type="Gene3D" id="3.30.70.100">
    <property type="match status" value="1"/>
</dbReference>
<sequence>MFIAMNRFRVMSGAEAEFEELWLSRDSKLTTVPGFVEFQLLRGPQKEDHTLYASHTIWASREAFEGWTKSEAFRMAHRNAGGTRPLYLGHPEFEGFEPIQTLKG</sequence>
<feature type="domain" description="ABM" evidence="1">
    <location>
        <begin position="2"/>
        <end position="96"/>
    </location>
</feature>
<dbReference type="GO" id="GO:0004497">
    <property type="term" value="F:monooxygenase activity"/>
    <property type="evidence" value="ECO:0007669"/>
    <property type="project" value="UniProtKB-KW"/>
</dbReference>
<gene>
    <name evidence="2" type="ORF">AVDCRST_MAG27-3690</name>
</gene>
<dbReference type="PANTHER" id="PTHR34474">
    <property type="entry name" value="SIGNAL TRANSDUCTION PROTEIN TRAP"/>
    <property type="match status" value="1"/>
</dbReference>
<dbReference type="PANTHER" id="PTHR34474:SF2">
    <property type="entry name" value="SIGNAL TRANSDUCTION PROTEIN TRAP"/>
    <property type="match status" value="1"/>
</dbReference>
<dbReference type="EMBL" id="CADCTD010000150">
    <property type="protein sequence ID" value="CAA9273997.1"/>
    <property type="molecule type" value="Genomic_DNA"/>
</dbReference>